<gene>
    <name evidence="2" type="ORF">AKJ52_02390</name>
</gene>
<dbReference type="EMBL" id="LHYF01000044">
    <property type="protein sequence ID" value="KXB06260.1"/>
    <property type="molecule type" value="Genomic_DNA"/>
</dbReference>
<organism evidence="2 3">
    <name type="scientific">candidate division MSBL1 archaeon SCGC-AAA382C18</name>
    <dbReference type="NCBI Taxonomy" id="1698281"/>
    <lineage>
        <taxon>Archaea</taxon>
        <taxon>Methanobacteriati</taxon>
        <taxon>Methanobacteriota</taxon>
        <taxon>candidate division MSBL1</taxon>
    </lineage>
</organism>
<proteinExistence type="predicted"/>
<keyword evidence="3" id="KW-1185">Reference proteome</keyword>
<evidence type="ECO:0000313" key="2">
    <source>
        <dbReference type="EMBL" id="KXB06260.1"/>
    </source>
</evidence>
<dbReference type="Proteomes" id="UP000070404">
    <property type="component" value="Unassembled WGS sequence"/>
</dbReference>
<evidence type="ECO:0000313" key="3">
    <source>
        <dbReference type="Proteomes" id="UP000070404"/>
    </source>
</evidence>
<dbReference type="SUPFAM" id="SSF53383">
    <property type="entry name" value="PLP-dependent transferases"/>
    <property type="match status" value="1"/>
</dbReference>
<dbReference type="AlphaFoldDB" id="A0A133VIM4"/>
<evidence type="ECO:0000259" key="1">
    <source>
        <dbReference type="Pfam" id="PF21478"/>
    </source>
</evidence>
<sequence length="83" mass="9439">MYFPIIVDEAMMIEPTETVSKADLDHYIEATEKVSEEARSQPEKVKSSPHRVAVGRLDDTKAARNPILSWKMYKEKKKDSGGE</sequence>
<dbReference type="InterPro" id="IPR049316">
    <property type="entry name" value="GDC-P_C"/>
</dbReference>
<dbReference type="PATRIC" id="fig|1698281.3.peg.463"/>
<dbReference type="InterPro" id="IPR015422">
    <property type="entry name" value="PyrdxlP-dep_Trfase_small"/>
</dbReference>
<reference evidence="2 3" key="1">
    <citation type="journal article" date="2016" name="Sci. Rep.">
        <title>Metabolic traits of an uncultured archaeal lineage -MSBL1- from brine pools of the Red Sea.</title>
        <authorList>
            <person name="Mwirichia R."/>
            <person name="Alam I."/>
            <person name="Rashid M."/>
            <person name="Vinu M."/>
            <person name="Ba-Alawi W."/>
            <person name="Anthony Kamau A."/>
            <person name="Kamanda Ngugi D."/>
            <person name="Goker M."/>
            <person name="Klenk H.P."/>
            <person name="Bajic V."/>
            <person name="Stingl U."/>
        </authorList>
    </citation>
    <scope>NUCLEOTIDE SEQUENCE [LARGE SCALE GENOMIC DNA]</scope>
    <source>
        <strain evidence="2">SCGC-AAA382C18</strain>
    </source>
</reference>
<comment type="caution">
    <text evidence="2">The sequence shown here is derived from an EMBL/GenBank/DDBJ whole genome shotgun (WGS) entry which is preliminary data.</text>
</comment>
<feature type="domain" description="Glycine dehydrogenase C-terminal" evidence="1">
    <location>
        <begin position="3"/>
        <end position="41"/>
    </location>
</feature>
<protein>
    <recommendedName>
        <fullName evidence="1">Glycine dehydrogenase C-terminal domain-containing protein</fullName>
    </recommendedName>
</protein>
<dbReference type="InterPro" id="IPR015424">
    <property type="entry name" value="PyrdxlP-dep_Trfase"/>
</dbReference>
<dbReference type="Gene3D" id="3.90.1150.10">
    <property type="entry name" value="Aspartate Aminotransferase, domain 1"/>
    <property type="match status" value="1"/>
</dbReference>
<accession>A0A133VIM4</accession>
<name>A0A133VIM4_9EURY</name>
<dbReference type="Pfam" id="PF21478">
    <property type="entry name" value="GcvP2_C"/>
    <property type="match status" value="1"/>
</dbReference>